<proteinExistence type="predicted"/>
<dbReference type="EMBL" id="UINC01000444">
    <property type="protein sequence ID" value="SUZ55514.1"/>
    <property type="molecule type" value="Genomic_DNA"/>
</dbReference>
<name>A0A381NN23_9ZZZZ</name>
<evidence type="ECO:0000313" key="1">
    <source>
        <dbReference type="EMBL" id="SUZ55514.1"/>
    </source>
</evidence>
<protein>
    <recommendedName>
        <fullName evidence="2">BON domain-containing protein</fullName>
    </recommendedName>
</protein>
<reference evidence="1" key="1">
    <citation type="submission" date="2018-05" db="EMBL/GenBank/DDBJ databases">
        <authorList>
            <person name="Lanie J.A."/>
            <person name="Ng W.-L."/>
            <person name="Kazmierczak K.M."/>
            <person name="Andrzejewski T.M."/>
            <person name="Davidsen T.M."/>
            <person name="Wayne K.J."/>
            <person name="Tettelin H."/>
            <person name="Glass J.I."/>
            <person name="Rusch D."/>
            <person name="Podicherti R."/>
            <person name="Tsui H.-C.T."/>
            <person name="Winkler M.E."/>
        </authorList>
    </citation>
    <scope>NUCLEOTIDE SEQUENCE</scope>
</reference>
<gene>
    <name evidence="1" type="ORF">METZ01_LOCUS8368</name>
</gene>
<dbReference type="AlphaFoldDB" id="A0A381NN23"/>
<accession>A0A381NN23</accession>
<evidence type="ECO:0008006" key="2">
    <source>
        <dbReference type="Google" id="ProtNLM"/>
    </source>
</evidence>
<organism evidence="1">
    <name type="scientific">marine metagenome</name>
    <dbReference type="NCBI Taxonomy" id="408172"/>
    <lineage>
        <taxon>unclassified sequences</taxon>
        <taxon>metagenomes</taxon>
        <taxon>ecological metagenomes</taxon>
    </lineage>
</organism>
<sequence>MNCSATLRAITLICSCLIFLGSCDSVLTEETSSAERASSEVLSSSATIDAQIKSQVESAIANADDLPSGFTVEVNEGMVLIRGSVVCEGCGGLRTPGNVGSIQQSLGAIVRAVAGVMSVEFSLSYSD</sequence>